<protein>
    <submittedName>
        <fullName evidence="2">Glucosamine-6-phosphate deaminase</fullName>
    </submittedName>
</protein>
<dbReference type="GO" id="GO:0005737">
    <property type="term" value="C:cytoplasm"/>
    <property type="evidence" value="ECO:0007669"/>
    <property type="project" value="TreeGrafter"/>
</dbReference>
<organism evidence="2 3">
    <name type="scientific">Occallatibacter riparius</name>
    <dbReference type="NCBI Taxonomy" id="1002689"/>
    <lineage>
        <taxon>Bacteria</taxon>
        <taxon>Pseudomonadati</taxon>
        <taxon>Acidobacteriota</taxon>
        <taxon>Terriglobia</taxon>
        <taxon>Terriglobales</taxon>
        <taxon>Acidobacteriaceae</taxon>
        <taxon>Occallatibacter</taxon>
    </lineage>
</organism>
<dbReference type="InterPro" id="IPR004547">
    <property type="entry name" value="Glucosamine6P_isomerase"/>
</dbReference>
<dbReference type="AlphaFoldDB" id="A0A9J7BHT8"/>
<dbReference type="SUPFAM" id="SSF100950">
    <property type="entry name" value="NagB/RpiA/CoA transferase-like"/>
    <property type="match status" value="1"/>
</dbReference>
<dbReference type="InterPro" id="IPR037171">
    <property type="entry name" value="NagB/RpiA_transferase-like"/>
</dbReference>
<dbReference type="Gene3D" id="3.40.50.1360">
    <property type="match status" value="1"/>
</dbReference>
<dbReference type="GO" id="GO:0042802">
    <property type="term" value="F:identical protein binding"/>
    <property type="evidence" value="ECO:0007669"/>
    <property type="project" value="TreeGrafter"/>
</dbReference>
<gene>
    <name evidence="2" type="ORF">MOP44_17055</name>
</gene>
<keyword evidence="3" id="KW-1185">Reference proteome</keyword>
<dbReference type="GO" id="GO:0006043">
    <property type="term" value="P:glucosamine catabolic process"/>
    <property type="evidence" value="ECO:0007669"/>
    <property type="project" value="TreeGrafter"/>
</dbReference>
<name>A0A9J7BHT8_9BACT</name>
<evidence type="ECO:0000259" key="1">
    <source>
        <dbReference type="Pfam" id="PF01182"/>
    </source>
</evidence>
<dbReference type="GO" id="GO:0004342">
    <property type="term" value="F:glucosamine-6-phosphate deaminase activity"/>
    <property type="evidence" value="ECO:0007669"/>
    <property type="project" value="InterPro"/>
</dbReference>
<dbReference type="PANTHER" id="PTHR11280">
    <property type="entry name" value="GLUCOSAMINE-6-PHOSPHATE ISOMERASE"/>
    <property type="match status" value="1"/>
</dbReference>
<evidence type="ECO:0000313" key="3">
    <source>
        <dbReference type="Proteomes" id="UP001059380"/>
    </source>
</evidence>
<accession>A0A9J7BHT8</accession>
<dbReference type="Pfam" id="PF01182">
    <property type="entry name" value="Glucosamine_iso"/>
    <property type="match status" value="1"/>
</dbReference>
<dbReference type="Proteomes" id="UP001059380">
    <property type="component" value="Chromosome"/>
</dbReference>
<sequence>MSSEPKRLKFDELSVEIYPTREAAGEAAARVAAEALIALQESQADLAVIFATGASQIETLAALTSTEGVPWPRITGFHMDEYIGLPVTHPASFRRYMREKLADRVPLRQFHEINGNALDPHRTAAAYADQLRTAAPQLCLLGIGENGHLAFNDPPVADFSDPVDAKVVELDQQCKEQQVAEGWFEGLADVPESAITLTIPALMRVPRLIASVPGIRKAAIVRRALTEPVSTACPATILRTHPGATLFLDQESASELSQK</sequence>
<evidence type="ECO:0000313" key="2">
    <source>
        <dbReference type="EMBL" id="UWZ82279.1"/>
    </source>
</evidence>
<dbReference type="PANTHER" id="PTHR11280:SF6">
    <property type="entry name" value="GLUCOSAMINE-6-PHOSPHATE ISOMERASE NAGB"/>
    <property type="match status" value="1"/>
</dbReference>
<dbReference type="InterPro" id="IPR006148">
    <property type="entry name" value="Glc/Gal-6P_isomerase"/>
</dbReference>
<dbReference type="RefSeq" id="WP_260791444.1">
    <property type="nucleotide sequence ID" value="NZ_CP093313.1"/>
</dbReference>
<proteinExistence type="predicted"/>
<dbReference type="GO" id="GO:0019262">
    <property type="term" value="P:N-acetylneuraminate catabolic process"/>
    <property type="evidence" value="ECO:0007669"/>
    <property type="project" value="TreeGrafter"/>
</dbReference>
<dbReference type="GO" id="GO:0005975">
    <property type="term" value="P:carbohydrate metabolic process"/>
    <property type="evidence" value="ECO:0007669"/>
    <property type="project" value="InterPro"/>
</dbReference>
<feature type="domain" description="Glucosamine/galactosamine-6-phosphate isomerase" evidence="1">
    <location>
        <begin position="21"/>
        <end position="243"/>
    </location>
</feature>
<dbReference type="KEGG" id="orp:MOP44_17055"/>
<dbReference type="CDD" id="cd01399">
    <property type="entry name" value="GlcN6P_deaminase"/>
    <property type="match status" value="1"/>
</dbReference>
<dbReference type="EMBL" id="CP093313">
    <property type="protein sequence ID" value="UWZ82279.1"/>
    <property type="molecule type" value="Genomic_DNA"/>
</dbReference>
<reference evidence="2" key="1">
    <citation type="submission" date="2021-04" db="EMBL/GenBank/DDBJ databases">
        <title>Phylogenetic analysis of Acidobacteriaceae.</title>
        <authorList>
            <person name="Qiu L."/>
            <person name="Zhang Q."/>
        </authorList>
    </citation>
    <scope>NUCLEOTIDE SEQUENCE</scope>
    <source>
        <strain evidence="2">DSM 25168</strain>
    </source>
</reference>
<dbReference type="GO" id="GO:0006046">
    <property type="term" value="P:N-acetylglucosamine catabolic process"/>
    <property type="evidence" value="ECO:0007669"/>
    <property type="project" value="TreeGrafter"/>
</dbReference>